<accession>A0A1B0FCJ8</accession>
<evidence type="ECO:0000256" key="1">
    <source>
        <dbReference type="SAM" id="MobiDB-lite"/>
    </source>
</evidence>
<evidence type="ECO:0000313" key="3">
    <source>
        <dbReference type="Proteomes" id="UP000092444"/>
    </source>
</evidence>
<dbReference type="Proteomes" id="UP000092444">
    <property type="component" value="Unassembled WGS sequence"/>
</dbReference>
<proteinExistence type="predicted"/>
<dbReference type="VEuPathDB" id="VectorBase:GMOY001283"/>
<feature type="compositionally biased region" description="Polar residues" evidence="1">
    <location>
        <begin position="1"/>
        <end position="15"/>
    </location>
</feature>
<dbReference type="EMBL" id="CCAG010021799">
    <property type="status" value="NOT_ANNOTATED_CDS"/>
    <property type="molecule type" value="Genomic_DNA"/>
</dbReference>
<keyword evidence="3" id="KW-1185">Reference proteome</keyword>
<feature type="region of interest" description="Disordered" evidence="1">
    <location>
        <begin position="1"/>
        <end position="22"/>
    </location>
</feature>
<reference evidence="2" key="1">
    <citation type="submission" date="2020-05" db="UniProtKB">
        <authorList>
            <consortium name="EnsemblMetazoa"/>
        </authorList>
    </citation>
    <scope>IDENTIFICATION</scope>
    <source>
        <strain evidence="2">Yale</strain>
    </source>
</reference>
<sequence>MISLDVNTLLPSDSKPTVGGGKPTKYHYYPHNQHIYMLPECAIQQVCNAVYVRLNYTQPLCACPSRYRDPCSASLNEDDQHTTKLVGDIKKKILSFFELQQLR</sequence>
<organism evidence="2 3">
    <name type="scientific">Glossina morsitans morsitans</name>
    <name type="common">Savannah tsetse fly</name>
    <dbReference type="NCBI Taxonomy" id="37546"/>
    <lineage>
        <taxon>Eukaryota</taxon>
        <taxon>Metazoa</taxon>
        <taxon>Ecdysozoa</taxon>
        <taxon>Arthropoda</taxon>
        <taxon>Hexapoda</taxon>
        <taxon>Insecta</taxon>
        <taxon>Pterygota</taxon>
        <taxon>Neoptera</taxon>
        <taxon>Endopterygota</taxon>
        <taxon>Diptera</taxon>
        <taxon>Brachycera</taxon>
        <taxon>Muscomorpha</taxon>
        <taxon>Hippoboscoidea</taxon>
        <taxon>Glossinidae</taxon>
        <taxon>Glossina</taxon>
    </lineage>
</organism>
<dbReference type="Gene3D" id="2.20.20.160">
    <property type="match status" value="1"/>
</dbReference>
<evidence type="ECO:0000313" key="2">
    <source>
        <dbReference type="EnsemblMetazoa" id="GMOY001283-PA"/>
    </source>
</evidence>
<name>A0A1B0FCJ8_GLOMM</name>
<dbReference type="EMBL" id="CCAG010021798">
    <property type="status" value="NOT_ANNOTATED_CDS"/>
    <property type="molecule type" value="Genomic_DNA"/>
</dbReference>
<dbReference type="AlphaFoldDB" id="A0A1B0FCJ8"/>
<protein>
    <submittedName>
        <fullName evidence="2">Uncharacterized protein</fullName>
    </submittedName>
</protein>
<dbReference type="EnsemblMetazoa" id="GMOY001283-RA">
    <property type="protein sequence ID" value="GMOY001283-PA"/>
    <property type="gene ID" value="GMOY001283"/>
</dbReference>